<evidence type="ECO:0000256" key="1">
    <source>
        <dbReference type="ARBA" id="ARBA00008386"/>
    </source>
</evidence>
<keyword evidence="4" id="KW-0150">Chloroplast</keyword>
<organism evidence="5">
    <name type="scientific">Araucaria cunninghamii</name>
    <name type="common">Hoop pine</name>
    <name type="synonym">Moreton Bay pine</name>
    <dbReference type="NCBI Taxonomy" id="56994"/>
    <lineage>
        <taxon>Eukaryota</taxon>
        <taxon>Viridiplantae</taxon>
        <taxon>Streptophyta</taxon>
        <taxon>Embryophyta</taxon>
        <taxon>Tracheophyta</taxon>
        <taxon>Spermatophyta</taxon>
        <taxon>Pinopsida</taxon>
        <taxon>Pinidae</taxon>
        <taxon>Conifers II</taxon>
        <taxon>Araucariales</taxon>
        <taxon>Araucariaceae</taxon>
        <taxon>Araucaria</taxon>
    </lineage>
</organism>
<dbReference type="FunFam" id="1.10.8.110:FF:000001">
    <property type="entry name" value="Photosystem I reaction center subunit III"/>
    <property type="match status" value="1"/>
</dbReference>
<dbReference type="GO" id="GO:0009538">
    <property type="term" value="C:photosystem I reaction center"/>
    <property type="evidence" value="ECO:0007669"/>
    <property type="project" value="UniProtKB-UniRule"/>
</dbReference>
<evidence type="ECO:0000256" key="4">
    <source>
        <dbReference type="RuleBase" id="RU368107"/>
    </source>
</evidence>
<dbReference type="AlphaFoldDB" id="A0A0D6R0K4"/>
<dbReference type="GO" id="GO:0009543">
    <property type="term" value="C:chloroplast thylakoid lumen"/>
    <property type="evidence" value="ECO:0007669"/>
    <property type="project" value="UniProtKB-SubCell"/>
</dbReference>
<dbReference type="GO" id="GO:0009535">
    <property type="term" value="C:chloroplast thylakoid membrane"/>
    <property type="evidence" value="ECO:0007669"/>
    <property type="project" value="TreeGrafter"/>
</dbReference>
<dbReference type="GO" id="GO:0015979">
    <property type="term" value="P:photosynthesis"/>
    <property type="evidence" value="ECO:0007669"/>
    <property type="project" value="UniProtKB-UniRule"/>
</dbReference>
<evidence type="ECO:0000313" key="5">
    <source>
        <dbReference type="EMBL" id="JAG96344.1"/>
    </source>
</evidence>
<sequence length="239" mass="25560">MASAIFAMSGMQTSLKVDASKPLQAQRRVVVPQVSRQVSCSAEQPRLVKKLGSAVGAAALALAIGLSQVDAAKADIAGLTPCSQSKAYAKRQKNELKSLQKRLKNYDADSAPAAALNATIARTEKRFATYAKQGLLCGTDGLPHLISDPGLAIRYGHTGETLIPTVGFLYIAGYIGYVGRSYIRLVKGEQKPTQKEIIIDVPTALKLSAQGATWPLKVIQELRNGTLVEQDDKITVSPR</sequence>
<dbReference type="InterPro" id="IPR003666">
    <property type="entry name" value="PSI_PsaF"/>
</dbReference>
<comment type="similarity">
    <text evidence="1 4">Belongs to the PsaF family.</text>
</comment>
<proteinExistence type="inferred from homology"/>
<dbReference type="SUPFAM" id="SSF81536">
    <property type="entry name" value="Subunit III of photosystem I reaction centre, PsaF"/>
    <property type="match status" value="1"/>
</dbReference>
<keyword evidence="2 4" id="KW-0602">Photosynthesis</keyword>
<dbReference type="Gene3D" id="1.10.8.110">
    <property type="entry name" value="Photosystem I PsaF, reaction centre subunit III"/>
    <property type="match status" value="1"/>
</dbReference>
<comment type="subcellular location">
    <subcellularLocation>
        <location evidence="4">Plastid</location>
        <location evidence="4">Chloroplast thylakoid lumen</location>
    </subcellularLocation>
</comment>
<dbReference type="InterPro" id="IPR036577">
    <property type="entry name" value="PSI_PsaF_sf"/>
</dbReference>
<dbReference type="EMBL" id="GCKF01037746">
    <property type="protein sequence ID" value="JAG96344.1"/>
    <property type="molecule type" value="Transcribed_RNA"/>
</dbReference>
<keyword evidence="4" id="KW-0793">Thylakoid</keyword>
<keyword evidence="3 4" id="KW-0603">Photosystem I</keyword>
<evidence type="ECO:0000256" key="2">
    <source>
        <dbReference type="ARBA" id="ARBA00022531"/>
    </source>
</evidence>
<name>A0A0D6R0K4_ARACU</name>
<dbReference type="PANTHER" id="PTHR34939:SF1">
    <property type="entry name" value="PHOTOSYSTEM I REACTION CENTER SUBUNIT III, CHLOROPLASTIC"/>
    <property type="match status" value="1"/>
</dbReference>
<dbReference type="PANTHER" id="PTHR34939">
    <property type="entry name" value="PHOTOSYSTEM I REACTION CENTER SUBUNIT III, CHLOROPLASTIC"/>
    <property type="match status" value="1"/>
</dbReference>
<comment type="function">
    <text evidence="4">Participates in efficiency of electron transfer from plastocyanin to P700 (or cytochrome c553 in algae and cyanobacteria). This plastocyanin-docking protein contributes to the specific association of plastocyanin to PSI.</text>
</comment>
<reference evidence="5" key="1">
    <citation type="submission" date="2015-03" db="EMBL/GenBank/DDBJ databases">
        <title>A transcriptome of Araucaria cunninghamii, an australian fine timber species.</title>
        <authorList>
            <person name="Jing Yi C.J.Y."/>
            <person name="Yin San L.Y.S."/>
            <person name="Abdul Karim S.S."/>
            <person name="Wan Azmi N.N."/>
            <person name="Hercus R.R."/>
            <person name="Croft L.L."/>
        </authorList>
    </citation>
    <scope>NUCLEOTIDE SEQUENCE</scope>
    <source>
        <strain evidence="5">MI0301</strain>
        <tissue evidence="5">Leaf</tissue>
    </source>
</reference>
<evidence type="ECO:0000256" key="3">
    <source>
        <dbReference type="ARBA" id="ARBA00022836"/>
    </source>
</evidence>
<dbReference type="Pfam" id="PF02507">
    <property type="entry name" value="PSI_PsaF"/>
    <property type="match status" value="1"/>
</dbReference>
<protein>
    <recommendedName>
        <fullName evidence="4">Photosystem I reaction center subunit III</fullName>
    </recommendedName>
    <alternativeName>
        <fullName evidence="4">PSI-F</fullName>
    </alternativeName>
</protein>
<keyword evidence="4" id="KW-0934">Plastid</keyword>
<accession>A0A0D6R0K4</accession>